<evidence type="ECO:0000313" key="1">
    <source>
        <dbReference type="EMBL" id="CAA7402431.1"/>
    </source>
</evidence>
<protein>
    <submittedName>
        <fullName evidence="1">Uncharacterized protein</fullName>
    </submittedName>
</protein>
<organism evidence="1 2">
    <name type="scientific">Spirodela intermedia</name>
    <name type="common">Intermediate duckweed</name>
    <dbReference type="NCBI Taxonomy" id="51605"/>
    <lineage>
        <taxon>Eukaryota</taxon>
        <taxon>Viridiplantae</taxon>
        <taxon>Streptophyta</taxon>
        <taxon>Embryophyta</taxon>
        <taxon>Tracheophyta</taxon>
        <taxon>Spermatophyta</taxon>
        <taxon>Magnoliopsida</taxon>
        <taxon>Liliopsida</taxon>
        <taxon>Araceae</taxon>
        <taxon>Lemnoideae</taxon>
        <taxon>Spirodela</taxon>
    </lineage>
</organism>
<dbReference type="OrthoDB" id="1897577at2759"/>
<accession>A0A7I8KXM1</accession>
<dbReference type="AlphaFoldDB" id="A0A7I8KXM1"/>
<reference evidence="1" key="1">
    <citation type="submission" date="2020-02" db="EMBL/GenBank/DDBJ databases">
        <authorList>
            <person name="Scholz U."/>
            <person name="Mascher M."/>
            <person name="Fiebig A."/>
        </authorList>
    </citation>
    <scope>NUCLEOTIDE SEQUENCE</scope>
</reference>
<gene>
    <name evidence="1" type="ORF">SI8410_09013109</name>
</gene>
<dbReference type="EMBL" id="LR746272">
    <property type="protein sequence ID" value="CAA7402431.1"/>
    <property type="molecule type" value="Genomic_DNA"/>
</dbReference>
<sequence length="133" mass="14598">MERGRGQVAAAIFFFFFFVVVVIVVDSAGVLAAGSPKLARYEVNALQQIAKSLKKTKWDFGVDPCSGRGNWNVSSSLKRIESSVICDCSSNSSACHVITMYPLSLSHTHTHILSHDGLRAWILPGEFLKPPFQ</sequence>
<evidence type="ECO:0000313" key="2">
    <source>
        <dbReference type="Proteomes" id="UP000663760"/>
    </source>
</evidence>
<proteinExistence type="predicted"/>
<dbReference type="Proteomes" id="UP000663760">
    <property type="component" value="Chromosome 9"/>
</dbReference>
<keyword evidence="2" id="KW-1185">Reference proteome</keyword>
<name>A0A7I8KXM1_SPIIN</name>